<dbReference type="Proteomes" id="UP000799118">
    <property type="component" value="Unassembled WGS sequence"/>
</dbReference>
<keyword evidence="1" id="KW-1133">Transmembrane helix</keyword>
<dbReference type="OrthoDB" id="2952413at2759"/>
<organism evidence="2 3">
    <name type="scientific">Gymnopus androsaceus JB14</name>
    <dbReference type="NCBI Taxonomy" id="1447944"/>
    <lineage>
        <taxon>Eukaryota</taxon>
        <taxon>Fungi</taxon>
        <taxon>Dikarya</taxon>
        <taxon>Basidiomycota</taxon>
        <taxon>Agaricomycotina</taxon>
        <taxon>Agaricomycetes</taxon>
        <taxon>Agaricomycetidae</taxon>
        <taxon>Agaricales</taxon>
        <taxon>Marasmiineae</taxon>
        <taxon>Omphalotaceae</taxon>
        <taxon>Gymnopus</taxon>
    </lineage>
</organism>
<keyword evidence="3" id="KW-1185">Reference proteome</keyword>
<dbReference type="AlphaFoldDB" id="A0A6A4GUM9"/>
<dbReference type="EMBL" id="ML769709">
    <property type="protein sequence ID" value="KAE9389156.1"/>
    <property type="molecule type" value="Genomic_DNA"/>
</dbReference>
<proteinExistence type="predicted"/>
<keyword evidence="1" id="KW-0812">Transmembrane</keyword>
<reference evidence="2" key="1">
    <citation type="journal article" date="2019" name="Environ. Microbiol.">
        <title>Fungal ecological strategies reflected in gene transcription - a case study of two litter decomposers.</title>
        <authorList>
            <person name="Barbi F."/>
            <person name="Kohler A."/>
            <person name="Barry K."/>
            <person name="Baskaran P."/>
            <person name="Daum C."/>
            <person name="Fauchery L."/>
            <person name="Ihrmark K."/>
            <person name="Kuo A."/>
            <person name="LaButti K."/>
            <person name="Lipzen A."/>
            <person name="Morin E."/>
            <person name="Grigoriev I.V."/>
            <person name="Henrissat B."/>
            <person name="Lindahl B."/>
            <person name="Martin F."/>
        </authorList>
    </citation>
    <scope>NUCLEOTIDE SEQUENCE</scope>
    <source>
        <strain evidence="2">JB14</strain>
    </source>
</reference>
<name>A0A6A4GUM9_9AGAR</name>
<feature type="transmembrane region" description="Helical" evidence="1">
    <location>
        <begin position="128"/>
        <end position="147"/>
    </location>
</feature>
<evidence type="ECO:0000256" key="1">
    <source>
        <dbReference type="SAM" id="Phobius"/>
    </source>
</evidence>
<accession>A0A6A4GUM9</accession>
<gene>
    <name evidence="2" type="ORF">BT96DRAFT_1003497</name>
</gene>
<keyword evidence="1" id="KW-0472">Membrane</keyword>
<sequence length="296" mass="32560">MSSEIQQLIDELISALEQTRTVNYVRMSALAFLVYDICIMFGDEVAGLEDTLVTPQGVLLPCKILWAVIHSSNIGVQYYLQFNNYGELIAALYISIEAGILAVKSLYLLPFGVSFPGCLSSVPTGFTLGAWIPCLSCAAVFFLLTLIKVGQSLAEVDGKIHWKTLSLSSLSPVYQAFIRGGAIYYTLWSDRSDLSYLNGSESKNSLAGLLMALVTTILLTGPLETVGEAWLIAVYSCAGSRLVLDLRQATLRDEKGDSWKETINLEPLRVTRRPSTGAWLRLSTDLPQQTRLMRSD</sequence>
<protein>
    <submittedName>
        <fullName evidence="2">Uncharacterized protein</fullName>
    </submittedName>
</protein>
<evidence type="ECO:0000313" key="2">
    <source>
        <dbReference type="EMBL" id="KAE9389156.1"/>
    </source>
</evidence>
<feature type="transmembrane region" description="Helical" evidence="1">
    <location>
        <begin position="88"/>
        <end position="108"/>
    </location>
</feature>
<evidence type="ECO:0000313" key="3">
    <source>
        <dbReference type="Proteomes" id="UP000799118"/>
    </source>
</evidence>